<proteinExistence type="predicted"/>
<dbReference type="EMBL" id="CM056817">
    <property type="protein sequence ID" value="KAJ8621044.1"/>
    <property type="molecule type" value="Genomic_DNA"/>
</dbReference>
<keyword evidence="2" id="KW-1185">Reference proteome</keyword>
<accession>A0ACC2KJA7</accession>
<evidence type="ECO:0000313" key="1">
    <source>
        <dbReference type="EMBL" id="KAJ8621044.1"/>
    </source>
</evidence>
<gene>
    <name evidence="1" type="ORF">MRB53_029573</name>
</gene>
<organism evidence="1 2">
    <name type="scientific">Persea americana</name>
    <name type="common">Avocado</name>
    <dbReference type="NCBI Taxonomy" id="3435"/>
    <lineage>
        <taxon>Eukaryota</taxon>
        <taxon>Viridiplantae</taxon>
        <taxon>Streptophyta</taxon>
        <taxon>Embryophyta</taxon>
        <taxon>Tracheophyta</taxon>
        <taxon>Spermatophyta</taxon>
        <taxon>Magnoliopsida</taxon>
        <taxon>Magnoliidae</taxon>
        <taxon>Laurales</taxon>
        <taxon>Lauraceae</taxon>
        <taxon>Persea</taxon>
    </lineage>
</organism>
<comment type="caution">
    <text evidence="1">The sequence shown here is derived from an EMBL/GenBank/DDBJ whole genome shotgun (WGS) entry which is preliminary data.</text>
</comment>
<sequence>MAITPAGSLVFFSCSLFMASLFAYSASVQFNDPDWYFWFPLYASASVVNLLGICFILKPRNQIAKFALGVGVFLFLKVVKEGSKSHEKEEREVWKLCSIGDGVAGSCMFWALLILLCSIKGDVTPWHNGWLSL</sequence>
<evidence type="ECO:0000313" key="2">
    <source>
        <dbReference type="Proteomes" id="UP001234297"/>
    </source>
</evidence>
<protein>
    <submittedName>
        <fullName evidence="1">Uncharacterized protein</fullName>
    </submittedName>
</protein>
<name>A0ACC2KJA7_PERAE</name>
<dbReference type="Proteomes" id="UP001234297">
    <property type="component" value="Chromosome 9"/>
</dbReference>
<reference evidence="1 2" key="1">
    <citation type="journal article" date="2022" name="Hortic Res">
        <title>A haplotype resolved chromosomal level avocado genome allows analysis of novel avocado genes.</title>
        <authorList>
            <person name="Nath O."/>
            <person name="Fletcher S.J."/>
            <person name="Hayward A."/>
            <person name="Shaw L.M."/>
            <person name="Masouleh A.K."/>
            <person name="Furtado A."/>
            <person name="Henry R.J."/>
            <person name="Mitter N."/>
        </authorList>
    </citation>
    <scope>NUCLEOTIDE SEQUENCE [LARGE SCALE GENOMIC DNA]</scope>
    <source>
        <strain evidence="2">cv. Hass</strain>
    </source>
</reference>